<evidence type="ECO:0000259" key="3">
    <source>
        <dbReference type="PROSITE" id="PS50994"/>
    </source>
</evidence>
<feature type="compositionally biased region" description="Low complexity" evidence="2">
    <location>
        <begin position="457"/>
        <end position="466"/>
    </location>
</feature>
<dbReference type="OrthoDB" id="3943081at2759"/>
<dbReference type="GO" id="GO:0004190">
    <property type="term" value="F:aspartic-type endopeptidase activity"/>
    <property type="evidence" value="ECO:0007669"/>
    <property type="project" value="UniProtKB-KW"/>
</dbReference>
<dbReference type="GO" id="GO:0003676">
    <property type="term" value="F:nucleic acid binding"/>
    <property type="evidence" value="ECO:0007669"/>
    <property type="project" value="InterPro"/>
</dbReference>
<organism evidence="4 5">
    <name type="scientific">Cucumis melo var. makuwa</name>
    <name type="common">Oriental melon</name>
    <dbReference type="NCBI Taxonomy" id="1194695"/>
    <lineage>
        <taxon>Eukaryota</taxon>
        <taxon>Viridiplantae</taxon>
        <taxon>Streptophyta</taxon>
        <taxon>Embryophyta</taxon>
        <taxon>Tracheophyta</taxon>
        <taxon>Spermatophyta</taxon>
        <taxon>Magnoliopsida</taxon>
        <taxon>eudicotyledons</taxon>
        <taxon>Gunneridae</taxon>
        <taxon>Pentapetalae</taxon>
        <taxon>rosids</taxon>
        <taxon>fabids</taxon>
        <taxon>Cucurbitales</taxon>
        <taxon>Cucurbitaceae</taxon>
        <taxon>Benincaseae</taxon>
        <taxon>Cucumis</taxon>
    </lineage>
</organism>
<keyword evidence="1" id="KW-0645">Protease</keyword>
<evidence type="ECO:0000256" key="1">
    <source>
        <dbReference type="ARBA" id="ARBA00022750"/>
    </source>
</evidence>
<gene>
    <name evidence="4" type="ORF">E6C27_scaffold280G002780</name>
</gene>
<accession>A0A5A7UQL9</accession>
<reference evidence="4 5" key="1">
    <citation type="submission" date="2019-08" db="EMBL/GenBank/DDBJ databases">
        <title>Draft genome sequences of two oriental melons (Cucumis melo L. var makuwa).</title>
        <authorList>
            <person name="Kwon S.-Y."/>
        </authorList>
    </citation>
    <scope>NUCLEOTIDE SEQUENCE [LARGE SCALE GENOMIC DNA]</scope>
    <source>
        <strain evidence="5">cv. SW 3</strain>
        <tissue evidence="4">Leaf</tissue>
    </source>
</reference>
<dbReference type="Pfam" id="PF07727">
    <property type="entry name" value="RVT_2"/>
    <property type="match status" value="2"/>
</dbReference>
<dbReference type="GO" id="GO:0015074">
    <property type="term" value="P:DNA integration"/>
    <property type="evidence" value="ECO:0007669"/>
    <property type="project" value="InterPro"/>
</dbReference>
<dbReference type="SUPFAM" id="SSF53098">
    <property type="entry name" value="Ribonuclease H-like"/>
    <property type="match status" value="1"/>
</dbReference>
<dbReference type="InterPro" id="IPR012337">
    <property type="entry name" value="RNaseH-like_sf"/>
</dbReference>
<dbReference type="PANTHER" id="PTHR11439:SF483">
    <property type="entry name" value="PEPTIDE SYNTHASE GLIP-LIKE, PUTATIVE (AFU_ORTHOLOGUE AFUA_3G12920)-RELATED"/>
    <property type="match status" value="1"/>
</dbReference>
<dbReference type="AlphaFoldDB" id="A0A5A7UQL9"/>
<feature type="domain" description="Integrase catalytic" evidence="3">
    <location>
        <begin position="348"/>
        <end position="425"/>
    </location>
</feature>
<name>A0A5A7UQL9_CUCMM</name>
<dbReference type="Gene3D" id="3.30.420.10">
    <property type="entry name" value="Ribonuclease H-like superfamily/Ribonuclease H"/>
    <property type="match status" value="1"/>
</dbReference>
<protein>
    <submittedName>
        <fullName evidence="4">Integrase</fullName>
    </submittedName>
</protein>
<dbReference type="InterPro" id="IPR054722">
    <property type="entry name" value="PolX-like_BBD"/>
</dbReference>
<dbReference type="Proteomes" id="UP000321393">
    <property type="component" value="Unassembled WGS sequence"/>
</dbReference>
<evidence type="ECO:0000256" key="2">
    <source>
        <dbReference type="SAM" id="MobiDB-lite"/>
    </source>
</evidence>
<keyword evidence="1" id="KW-0064">Aspartyl protease</keyword>
<dbReference type="EMBL" id="SSTE01007195">
    <property type="protein sequence ID" value="KAA0057404.1"/>
    <property type="molecule type" value="Genomic_DNA"/>
</dbReference>
<feature type="region of interest" description="Disordered" evidence="2">
    <location>
        <begin position="451"/>
        <end position="475"/>
    </location>
</feature>
<dbReference type="InterPro" id="IPR036397">
    <property type="entry name" value="RNaseH_sf"/>
</dbReference>
<proteinExistence type="predicted"/>
<feature type="compositionally biased region" description="Low complexity" evidence="2">
    <location>
        <begin position="183"/>
        <end position="196"/>
    </location>
</feature>
<comment type="caution">
    <text evidence="4">The sequence shown here is derived from an EMBL/GenBank/DDBJ whole genome shotgun (WGS) entry which is preliminary data.</text>
</comment>
<keyword evidence="1" id="KW-0378">Hydrolase</keyword>
<dbReference type="PANTHER" id="PTHR11439">
    <property type="entry name" value="GAG-POL-RELATED RETROTRANSPOSON"/>
    <property type="match status" value="1"/>
</dbReference>
<dbReference type="InterPro" id="IPR043502">
    <property type="entry name" value="DNA/RNA_pol_sf"/>
</dbReference>
<dbReference type="Pfam" id="PF22936">
    <property type="entry name" value="Pol_BBD"/>
    <property type="match status" value="1"/>
</dbReference>
<dbReference type="PROSITE" id="PS50994">
    <property type="entry name" value="INTEGRASE"/>
    <property type="match status" value="1"/>
</dbReference>
<sequence>MASNGNMLQPQLPRFSRKNFNQWSIQMKVLYGSQELWDIVERGYTEVENQSELTNQQLVELRENPTSTKAAWDILQSTYQGKDKVKMIRLQALISEFDCIKMKETETIEEFFNRILVIVNSLRSNGEEVGDQRVVEKILRSMPRKFEHIVVAIEESKDLSTLSINSLKILILTRNYDNRSGENSENSQESSSLSRGRGSGRERGFGRNQGGDRVGNTTMNMHKEQKKNDEGILFLACSVQDNVVEPTWYLDSGCSNHMTGNRSIFVTLDESFQSEVKTGDNTRLQVKGQGDILVKTKKGTKRVTNVFYVPGLKHNLLSIGQLLQRGLKVSFEGDICAIKDQVGVLISKEQGIHHQMTARMTPQKNGVAERKNRTIMEMARSMLKAKNLPNKFWGDAVACTVYILNRAPTSRDVIFSEDESWNWNDDVDEAKSPFNVNIDENKVAQELEQAKIQAMESSSSSTSSSTSDDEISPRRMRSIQEIYNTTNRINDDHFANFALFAGVDPVTFDEAIQDEKWKIAVDQEIDAIRRNETWELMELPTNKQALGVKWVHRTKLKSYGNVEKYKARLVVKGYKQEYGVDYEEIFAPVTRIETIRLILSLAAPNGWKVYQMDVKSTFLNGHLKEEIFVAQPLGYVQRGEEEKVYKLKKTLVWIEASSASLVQSYRQFFSKDRISKNSMKKEFEMSDMGLIHYFLGIEVNQNEGEIVISQQKYAHDLLKKFRMENASPCNTPMDANLELCKDDIGEAVDPSLYRSLVGSLMYLTATRPDILFAISMLSRFMTNPKRSHWEAGKRVLRYILGTINFGIYYKKVSESVLFGSCDSDWGGNVDGHKSTSGYVFSMGSGVFSWTSKKQSVVALSTTEAEYISLAAAGCQALWLRWMLKELKCTRKCETVLFCDNGSAIALSKNPVFHGRSKHIIIKYHFIRDLVKDGEVIVKYCKTQDQVVDIFTKALKFDLFVKFRGKLGVAQV</sequence>
<feature type="region of interest" description="Disordered" evidence="2">
    <location>
        <begin position="178"/>
        <end position="218"/>
    </location>
</feature>
<dbReference type="Pfam" id="PF14223">
    <property type="entry name" value="Retrotran_gag_2"/>
    <property type="match status" value="1"/>
</dbReference>
<evidence type="ECO:0000313" key="5">
    <source>
        <dbReference type="Proteomes" id="UP000321393"/>
    </source>
</evidence>
<evidence type="ECO:0000313" key="4">
    <source>
        <dbReference type="EMBL" id="KAA0057404.1"/>
    </source>
</evidence>
<dbReference type="CDD" id="cd09272">
    <property type="entry name" value="RNase_HI_RT_Ty1"/>
    <property type="match status" value="1"/>
</dbReference>
<dbReference type="InterPro" id="IPR013103">
    <property type="entry name" value="RVT_2"/>
</dbReference>
<dbReference type="InterPro" id="IPR001584">
    <property type="entry name" value="Integrase_cat-core"/>
</dbReference>
<dbReference type="SUPFAM" id="SSF56672">
    <property type="entry name" value="DNA/RNA polymerases"/>
    <property type="match status" value="1"/>
</dbReference>